<evidence type="ECO:0000256" key="3">
    <source>
        <dbReference type="ARBA" id="ARBA00023136"/>
    </source>
</evidence>
<feature type="compositionally biased region" description="Polar residues" evidence="4">
    <location>
        <begin position="520"/>
        <end position="531"/>
    </location>
</feature>
<dbReference type="PANTHER" id="PTHR30627">
    <property type="entry name" value="PEPTIDOGLYCAN D,D-TRANSPEPTIDASE"/>
    <property type="match status" value="1"/>
</dbReference>
<dbReference type="Gene3D" id="3.30.70.2110">
    <property type="match status" value="1"/>
</dbReference>
<dbReference type="Proteomes" id="UP000031972">
    <property type="component" value="Unassembled WGS sequence"/>
</dbReference>
<dbReference type="RefSeq" id="WP_232304259.1">
    <property type="nucleotide sequence ID" value="NZ_JXRR01000014.1"/>
</dbReference>
<dbReference type="Pfam" id="PF00905">
    <property type="entry name" value="Transpeptidase"/>
    <property type="match status" value="1"/>
</dbReference>
<keyword evidence="5" id="KW-0812">Transmembrane</keyword>
<feature type="region of interest" description="Disordered" evidence="4">
    <location>
        <begin position="693"/>
        <end position="734"/>
    </location>
</feature>
<dbReference type="SUPFAM" id="SSF56519">
    <property type="entry name" value="Penicillin binding protein dimerisation domain"/>
    <property type="match status" value="1"/>
</dbReference>
<comment type="subcellular location">
    <subcellularLocation>
        <location evidence="1">Membrane</location>
    </subcellularLocation>
</comment>
<dbReference type="FunFam" id="3.40.710.10:FF:000026">
    <property type="entry name" value="Penicillin-binding protein 1"/>
    <property type="match status" value="1"/>
</dbReference>
<dbReference type="GO" id="GO:0008658">
    <property type="term" value="F:penicillin binding"/>
    <property type="evidence" value="ECO:0007669"/>
    <property type="project" value="InterPro"/>
</dbReference>
<keyword evidence="3 5" id="KW-0472">Membrane</keyword>
<proteinExistence type="inferred from homology"/>
<evidence type="ECO:0000259" key="6">
    <source>
        <dbReference type="PROSITE" id="PS51178"/>
    </source>
</evidence>
<feature type="transmembrane region" description="Helical" evidence="5">
    <location>
        <begin position="12"/>
        <end position="33"/>
    </location>
</feature>
<dbReference type="SUPFAM" id="SSF56601">
    <property type="entry name" value="beta-lactamase/transpeptidase-like"/>
    <property type="match status" value="1"/>
</dbReference>
<dbReference type="GO" id="GO:0071555">
    <property type="term" value="P:cell wall organization"/>
    <property type="evidence" value="ECO:0007669"/>
    <property type="project" value="TreeGrafter"/>
</dbReference>
<comment type="caution">
    <text evidence="7">The sequence shown here is derived from an EMBL/GenBank/DDBJ whole genome shotgun (WGS) entry which is preliminary data.</text>
</comment>
<evidence type="ECO:0000256" key="2">
    <source>
        <dbReference type="ARBA" id="ARBA00007171"/>
    </source>
</evidence>
<dbReference type="SMART" id="SM00740">
    <property type="entry name" value="PASTA"/>
    <property type="match status" value="2"/>
</dbReference>
<dbReference type="CDD" id="cd06575">
    <property type="entry name" value="PASTA_Pbp2x-like_2"/>
    <property type="match status" value="1"/>
</dbReference>
<dbReference type="Gene3D" id="3.40.710.10">
    <property type="entry name" value="DD-peptidase/beta-lactamase superfamily"/>
    <property type="match status" value="1"/>
</dbReference>
<evidence type="ECO:0000313" key="8">
    <source>
        <dbReference type="Proteomes" id="UP000031972"/>
    </source>
</evidence>
<dbReference type="InterPro" id="IPR005311">
    <property type="entry name" value="PBP_dimer"/>
</dbReference>
<dbReference type="InterPro" id="IPR005543">
    <property type="entry name" value="PASTA_dom"/>
</dbReference>
<accession>A0A0C2VUD9</accession>
<feature type="domain" description="PASTA" evidence="6">
    <location>
        <begin position="660"/>
        <end position="717"/>
    </location>
</feature>
<dbReference type="Pfam" id="PF03717">
    <property type="entry name" value="PBP_dimer"/>
    <property type="match status" value="1"/>
</dbReference>
<dbReference type="PATRIC" id="fig|220754.4.peg.1810"/>
<dbReference type="InterPro" id="IPR012338">
    <property type="entry name" value="Beta-lactam/transpept-like"/>
</dbReference>
<evidence type="ECO:0000256" key="5">
    <source>
        <dbReference type="SAM" id="Phobius"/>
    </source>
</evidence>
<sequence>MNTALKMIKKNWGAYLLFLVFGALFFILLTRFLTLQITGEAEGRDLAAQAEAQYARERTLEAERGKIVDRNGEVIAEDTSAYKIVAVLNEEMKTSAGDPNYVADPEKTARILSEHLSIEEAEILETLEQGIENERFQVEFGAEGKDIPLEIKSALEELELPGIFFLEDLKRFYPNGIFSSHLIGFARPEEQEDGTVDAVGQMGIEKNLNEYLQGENGKMEYEVDAREFFLPSGEETIQKAEDGNDVYLTLDKKVQTFLEDAMSQVAEEYSPEKMYGIVADPKTGEILAMSQRPTFDPDSREGLSDNWYNQIVESTFEPGSTFKAFSLAAAVEEDKFNPNATYQSGTYDVLGTQIGDHNNGAGWGEISYLEGVQRSSNVAFAKLLELMGEDRYENYLEAFGFGSPTGIDLPNEAAGNILYNWPIEKVTTVFGQGTTVTPLQMIQAQTAIANDGKMMKPFVISKIVDPNTKKTVHQGEPEVSGEPISSQTAAKVREYLATTVTSEDGTGQPFKIPGYEVSGKSGTAQIPDSTTGKYMQGRENYLFSFMGMAPADDPELIVYVAIQQPSLGDTEIGSDPVSKVFNPVMMNSLKYLNIEPAEAPTAKAVPIKEYEGENAEKVQKDLVKQGIDTVILGNGKTIIGQSSSDTSLLAGEKFILLTDGELTIPDVSGWSVRDVIKMASLAKLELSTAGSGYAKKQSIKPDTPISEDEPLIVSFGTNQPQQNEESTEEDLIQD</sequence>
<gene>
    <name evidence="7" type="ORF">KR50_17900</name>
</gene>
<feature type="compositionally biased region" description="Acidic residues" evidence="4">
    <location>
        <begin position="725"/>
        <end position="734"/>
    </location>
</feature>
<dbReference type="Pfam" id="PF03793">
    <property type="entry name" value="PASTA"/>
    <property type="match status" value="1"/>
</dbReference>
<keyword evidence="5" id="KW-1133">Transmembrane helix</keyword>
<feature type="compositionally biased region" description="Polar residues" evidence="4">
    <location>
        <begin position="715"/>
        <end position="724"/>
    </location>
</feature>
<comment type="similarity">
    <text evidence="2">Belongs to the transpeptidase family.</text>
</comment>
<protein>
    <submittedName>
        <fullName evidence="7">Penicillin-binding protein 2B</fullName>
    </submittedName>
</protein>
<keyword evidence="8" id="KW-1185">Reference proteome</keyword>
<dbReference type="InterPro" id="IPR001460">
    <property type="entry name" value="PCN-bd_Tpept"/>
</dbReference>
<dbReference type="InterPro" id="IPR050515">
    <property type="entry name" value="Beta-lactam/transpept"/>
</dbReference>
<dbReference type="GO" id="GO:0005886">
    <property type="term" value="C:plasma membrane"/>
    <property type="evidence" value="ECO:0007669"/>
    <property type="project" value="TreeGrafter"/>
</dbReference>
<reference evidence="7 8" key="1">
    <citation type="submission" date="2015-01" db="EMBL/GenBank/DDBJ databases">
        <title>Jeotgalibacillus campisalis genome sequencing.</title>
        <authorList>
            <person name="Goh K.M."/>
            <person name="Chan K.-G."/>
            <person name="Yaakop A.S."/>
            <person name="Ee R."/>
            <person name="Gan H.M."/>
            <person name="Chan C.S."/>
        </authorList>
    </citation>
    <scope>NUCLEOTIDE SEQUENCE [LARGE SCALE GENOMIC DNA]</scope>
    <source>
        <strain evidence="7 8">SF-57</strain>
    </source>
</reference>
<dbReference type="InterPro" id="IPR036138">
    <property type="entry name" value="PBP_dimer_sf"/>
</dbReference>
<dbReference type="SUPFAM" id="SSF54184">
    <property type="entry name" value="Penicillin-binding protein 2x (pbp-2x), c-terminal domain"/>
    <property type="match status" value="2"/>
</dbReference>
<organism evidence="7 8">
    <name type="scientific">Jeotgalibacillus campisalis</name>
    <dbReference type="NCBI Taxonomy" id="220754"/>
    <lineage>
        <taxon>Bacteria</taxon>
        <taxon>Bacillati</taxon>
        <taxon>Bacillota</taxon>
        <taxon>Bacilli</taxon>
        <taxon>Bacillales</taxon>
        <taxon>Caryophanaceae</taxon>
        <taxon>Jeotgalibacillus</taxon>
    </lineage>
</organism>
<dbReference type="Gene3D" id="2.20.70.70">
    <property type="match status" value="1"/>
</dbReference>
<evidence type="ECO:0000256" key="1">
    <source>
        <dbReference type="ARBA" id="ARBA00004370"/>
    </source>
</evidence>
<evidence type="ECO:0000313" key="7">
    <source>
        <dbReference type="EMBL" id="KIL47623.1"/>
    </source>
</evidence>
<dbReference type="EMBL" id="JXRR01000014">
    <property type="protein sequence ID" value="KIL47623.1"/>
    <property type="molecule type" value="Genomic_DNA"/>
</dbReference>
<name>A0A0C2VUD9_9BACL</name>
<dbReference type="PANTHER" id="PTHR30627:SF26">
    <property type="entry name" value="PENICILLIN-BINDING PROTEIN 2B"/>
    <property type="match status" value="1"/>
</dbReference>
<dbReference type="AlphaFoldDB" id="A0A0C2VUD9"/>
<dbReference type="PROSITE" id="PS51178">
    <property type="entry name" value="PASTA"/>
    <property type="match status" value="1"/>
</dbReference>
<evidence type="ECO:0000256" key="4">
    <source>
        <dbReference type="SAM" id="MobiDB-lite"/>
    </source>
</evidence>
<dbReference type="Gene3D" id="3.90.1310.10">
    <property type="entry name" value="Penicillin-binding protein 2a (Domain 2)"/>
    <property type="match status" value="1"/>
</dbReference>
<feature type="region of interest" description="Disordered" evidence="4">
    <location>
        <begin position="507"/>
        <end position="531"/>
    </location>
</feature>